<organism evidence="2 3">
    <name type="scientific">Dentipellis fragilis</name>
    <dbReference type="NCBI Taxonomy" id="205917"/>
    <lineage>
        <taxon>Eukaryota</taxon>
        <taxon>Fungi</taxon>
        <taxon>Dikarya</taxon>
        <taxon>Basidiomycota</taxon>
        <taxon>Agaricomycotina</taxon>
        <taxon>Agaricomycetes</taxon>
        <taxon>Russulales</taxon>
        <taxon>Hericiaceae</taxon>
        <taxon>Dentipellis</taxon>
    </lineage>
</organism>
<evidence type="ECO:0000313" key="3">
    <source>
        <dbReference type="Proteomes" id="UP000298327"/>
    </source>
</evidence>
<evidence type="ECO:0000256" key="1">
    <source>
        <dbReference type="SAM" id="MobiDB-lite"/>
    </source>
</evidence>
<protein>
    <submittedName>
        <fullName evidence="2">Uncharacterized protein</fullName>
    </submittedName>
</protein>
<feature type="non-terminal residue" evidence="2">
    <location>
        <position position="782"/>
    </location>
</feature>
<gene>
    <name evidence="2" type="ORF">EVG20_g7941</name>
</gene>
<comment type="caution">
    <text evidence="2">The sequence shown here is derived from an EMBL/GenBank/DDBJ whole genome shotgun (WGS) entry which is preliminary data.</text>
</comment>
<reference evidence="2 3" key="1">
    <citation type="submission" date="2019-02" db="EMBL/GenBank/DDBJ databases">
        <title>Genome sequencing of the rare red list fungi Dentipellis fragilis.</title>
        <authorList>
            <person name="Buettner E."/>
            <person name="Kellner H."/>
        </authorList>
    </citation>
    <scope>NUCLEOTIDE SEQUENCE [LARGE SCALE GENOMIC DNA]</scope>
    <source>
        <strain evidence="2 3">DSM 105465</strain>
    </source>
</reference>
<evidence type="ECO:0000313" key="2">
    <source>
        <dbReference type="EMBL" id="TFY59022.1"/>
    </source>
</evidence>
<dbReference type="EMBL" id="SEOQ01000645">
    <property type="protein sequence ID" value="TFY59022.1"/>
    <property type="molecule type" value="Genomic_DNA"/>
</dbReference>
<feature type="region of interest" description="Disordered" evidence="1">
    <location>
        <begin position="682"/>
        <end position="782"/>
    </location>
</feature>
<dbReference type="Proteomes" id="UP000298327">
    <property type="component" value="Unassembled WGS sequence"/>
</dbReference>
<accession>A0A4Y9Y9X6</accession>
<dbReference type="AlphaFoldDB" id="A0A4Y9Y9X6"/>
<dbReference type="OrthoDB" id="10556510at2759"/>
<feature type="region of interest" description="Disordered" evidence="1">
    <location>
        <begin position="227"/>
        <end position="288"/>
    </location>
</feature>
<sequence length="782" mass="82905">MLFDRVLTFLAGVITPVSIRLMANIVIPNSGLSNSIVDMALKPFVYAGTPTFQAPIETVTATTTITATVTVLPPPSTVTVVYFASPHAHTSVVEVPALPPKAVILYTVEPEPEEELYTTDANSETDDDINTEHVVYTAYKTIPSPRASTRLAVGIVTLIFITTFGLQLRRAGKAPRERKTRIDMGHKNLAGPSLCAKRRLRVAAAEIAVLKYKLQLQLQKVDADARNAAQVENPGQAAQRNLEHDVQDQNTQTEPSAPVQHHDQDVQTSELNDTDTSASQSDDDADDSDLGALCAGQCKRCCPKSNHGASDEGSATTVTHDITTALPASTWSPALILDLVTDWDTDANTGAGARTPTAADAGSYTALDAAAEDDDSDDSFEYSPEDKDAYRSQAPSPSIGPSSPPALSPFQSPASVVVALPSSDEVFDAGILALDNDDNDEFVYLTMESTGARADSPSPVLSPALVAAVAALSLEDDANLDDDSFVYPGVEEITDAQTGSPVVDSTLLLVSTSEDASAATVAPAVEERTMDIAQTLEDSGADGDDEFVYPGVETATMAVTDTLEPKSLSAEAGVTTNGTSEDARITAEPAHSTSTVDAQPIHAPAPVYISAETLAAAIREAVALALPVAPTQLPPVAPALPTPSIENSARDESIRRLDESIRVLGREFHDMRSQLRHTIEALEGHARSTRPGTSSNPPEPTPASRYTPSETRSQYVPAPRHQQASAPQPLPQRMVPPRLQEVRSPAPRALNPNSQPFVLTARALNPNSEPVVPTPRTLNPTS</sequence>
<feature type="compositionally biased region" description="Acidic residues" evidence="1">
    <location>
        <begin position="370"/>
        <end position="380"/>
    </location>
</feature>
<name>A0A4Y9Y9X6_9AGAM</name>
<feature type="region of interest" description="Disordered" evidence="1">
    <location>
        <begin position="369"/>
        <end position="411"/>
    </location>
</feature>
<keyword evidence="3" id="KW-1185">Reference proteome</keyword>
<proteinExistence type="predicted"/>
<feature type="compositionally biased region" description="Low complexity" evidence="1">
    <location>
        <begin position="392"/>
        <end position="401"/>
    </location>
</feature>
<feature type="compositionally biased region" description="Polar residues" evidence="1">
    <location>
        <begin position="704"/>
        <end position="714"/>
    </location>
</feature>